<proteinExistence type="predicted"/>
<dbReference type="AlphaFoldDB" id="A0A6A5QGT4"/>
<feature type="transmembrane region" description="Helical" evidence="1">
    <location>
        <begin position="7"/>
        <end position="26"/>
    </location>
</feature>
<organism evidence="2 3">
    <name type="scientific">Ampelomyces quisqualis</name>
    <name type="common">Powdery mildew agent</name>
    <dbReference type="NCBI Taxonomy" id="50730"/>
    <lineage>
        <taxon>Eukaryota</taxon>
        <taxon>Fungi</taxon>
        <taxon>Dikarya</taxon>
        <taxon>Ascomycota</taxon>
        <taxon>Pezizomycotina</taxon>
        <taxon>Dothideomycetes</taxon>
        <taxon>Pleosporomycetidae</taxon>
        <taxon>Pleosporales</taxon>
        <taxon>Pleosporineae</taxon>
        <taxon>Phaeosphaeriaceae</taxon>
        <taxon>Ampelomyces</taxon>
    </lineage>
</organism>
<evidence type="ECO:0000313" key="3">
    <source>
        <dbReference type="Proteomes" id="UP000800096"/>
    </source>
</evidence>
<dbReference type="Proteomes" id="UP000800096">
    <property type="component" value="Unassembled WGS sequence"/>
</dbReference>
<keyword evidence="1" id="KW-1133">Transmembrane helix</keyword>
<keyword evidence="3" id="KW-1185">Reference proteome</keyword>
<sequence length="189" mass="20987">MSLSTRYAEYVIFAIIISTYAALTFFSQLVPYKVPATTDKFLIVDGNIDYLYDLVIRLDHMLEVIYFGFLIALLTLGLCYGQLQRRATYLEQVVNVLAQTAMVTGVSRVVGIAADQHPAYGTVDEKENDAAATLDSLVQRIEHLETLRAVDMMRIATLELNAIHAQQSGVQGECAVLPPYHEDSAQPDL</sequence>
<keyword evidence="1" id="KW-0812">Transmembrane</keyword>
<evidence type="ECO:0000256" key="1">
    <source>
        <dbReference type="SAM" id="Phobius"/>
    </source>
</evidence>
<name>A0A6A5QGT4_AMPQU</name>
<protein>
    <submittedName>
        <fullName evidence="2">Uncharacterized protein</fullName>
    </submittedName>
</protein>
<evidence type="ECO:0000313" key="2">
    <source>
        <dbReference type="EMBL" id="KAF1914028.1"/>
    </source>
</evidence>
<reference evidence="2" key="1">
    <citation type="journal article" date="2020" name="Stud. Mycol.">
        <title>101 Dothideomycetes genomes: a test case for predicting lifestyles and emergence of pathogens.</title>
        <authorList>
            <person name="Haridas S."/>
            <person name="Albert R."/>
            <person name="Binder M."/>
            <person name="Bloem J."/>
            <person name="Labutti K."/>
            <person name="Salamov A."/>
            <person name="Andreopoulos B."/>
            <person name="Baker S."/>
            <person name="Barry K."/>
            <person name="Bills G."/>
            <person name="Bluhm B."/>
            <person name="Cannon C."/>
            <person name="Castanera R."/>
            <person name="Culley D."/>
            <person name="Daum C."/>
            <person name="Ezra D."/>
            <person name="Gonzalez J."/>
            <person name="Henrissat B."/>
            <person name="Kuo A."/>
            <person name="Liang C."/>
            <person name="Lipzen A."/>
            <person name="Lutzoni F."/>
            <person name="Magnuson J."/>
            <person name="Mondo S."/>
            <person name="Nolan M."/>
            <person name="Ohm R."/>
            <person name="Pangilinan J."/>
            <person name="Park H.-J."/>
            <person name="Ramirez L."/>
            <person name="Alfaro M."/>
            <person name="Sun H."/>
            <person name="Tritt A."/>
            <person name="Yoshinaga Y."/>
            <person name="Zwiers L.-H."/>
            <person name="Turgeon B."/>
            <person name="Goodwin S."/>
            <person name="Spatafora J."/>
            <person name="Crous P."/>
            <person name="Grigoriev I."/>
        </authorList>
    </citation>
    <scope>NUCLEOTIDE SEQUENCE</scope>
    <source>
        <strain evidence="2">HMLAC05119</strain>
    </source>
</reference>
<accession>A0A6A5QGT4</accession>
<gene>
    <name evidence="2" type="ORF">BDU57DRAFT_331142</name>
</gene>
<dbReference type="EMBL" id="ML979138">
    <property type="protein sequence ID" value="KAF1914028.1"/>
    <property type="molecule type" value="Genomic_DNA"/>
</dbReference>
<keyword evidence="1" id="KW-0472">Membrane</keyword>
<feature type="transmembrane region" description="Helical" evidence="1">
    <location>
        <begin position="64"/>
        <end position="83"/>
    </location>
</feature>